<reference evidence="2" key="1">
    <citation type="submission" date="2018-05" db="EMBL/GenBank/DDBJ databases">
        <authorList>
            <person name="Lanie J.A."/>
            <person name="Ng W.-L."/>
            <person name="Kazmierczak K.M."/>
            <person name="Andrzejewski T.M."/>
            <person name="Davidsen T.M."/>
            <person name="Wayne K.J."/>
            <person name="Tettelin H."/>
            <person name="Glass J.I."/>
            <person name="Rusch D."/>
            <person name="Podicherti R."/>
            <person name="Tsui H.-C.T."/>
            <person name="Winkler M.E."/>
        </authorList>
    </citation>
    <scope>NUCLEOTIDE SEQUENCE</scope>
</reference>
<dbReference type="InterPro" id="IPR016181">
    <property type="entry name" value="Acyl_CoA_acyltransferase"/>
</dbReference>
<evidence type="ECO:0000259" key="1">
    <source>
        <dbReference type="PROSITE" id="PS51186"/>
    </source>
</evidence>
<dbReference type="PANTHER" id="PTHR43415">
    <property type="entry name" value="SPERMIDINE N(1)-ACETYLTRANSFERASE"/>
    <property type="match status" value="1"/>
</dbReference>
<dbReference type="SUPFAM" id="SSF55729">
    <property type="entry name" value="Acyl-CoA N-acyltransferases (Nat)"/>
    <property type="match status" value="1"/>
</dbReference>
<protein>
    <recommendedName>
        <fullName evidence="1">N-acetyltransferase domain-containing protein</fullName>
    </recommendedName>
</protein>
<dbReference type="InterPro" id="IPR000182">
    <property type="entry name" value="GNAT_dom"/>
</dbReference>
<dbReference type="GO" id="GO:0016747">
    <property type="term" value="F:acyltransferase activity, transferring groups other than amino-acyl groups"/>
    <property type="evidence" value="ECO:0007669"/>
    <property type="project" value="InterPro"/>
</dbReference>
<accession>A0A381YPN0</accession>
<evidence type="ECO:0000313" key="2">
    <source>
        <dbReference type="EMBL" id="SVA78940.1"/>
    </source>
</evidence>
<feature type="domain" description="N-acetyltransferase" evidence="1">
    <location>
        <begin position="8"/>
        <end position="167"/>
    </location>
</feature>
<dbReference type="EMBL" id="UINC01018731">
    <property type="protein sequence ID" value="SVA78940.1"/>
    <property type="molecule type" value="Genomic_DNA"/>
</dbReference>
<name>A0A381YPN0_9ZZZZ</name>
<sequence>MEIRGAKVIIRDKRIEDAWNEYEWRVDVELSELDAAPPITMGFDEFCRIFNSQFNYPTPWSKRMSIDTFEGLYIGNCMYYDIDTVNKEAEIGIMIGNRDFWGQGYGFDVMVTLIDHIFSSSSLKRLYLHTLEWNERARCCFEKVGMQVVKTVRRSGFDFYLMDMTRNLWEEKRDEKLRLRSDLSGPNHTSSIV</sequence>
<dbReference type="PANTHER" id="PTHR43415:SF3">
    <property type="entry name" value="GNAT-FAMILY ACETYLTRANSFERASE"/>
    <property type="match status" value="1"/>
</dbReference>
<dbReference type="Gene3D" id="3.40.630.30">
    <property type="match status" value="1"/>
</dbReference>
<proteinExistence type="predicted"/>
<gene>
    <name evidence="2" type="ORF">METZ01_LOCUS131794</name>
</gene>
<dbReference type="Pfam" id="PF13302">
    <property type="entry name" value="Acetyltransf_3"/>
    <property type="match status" value="1"/>
</dbReference>
<organism evidence="2">
    <name type="scientific">marine metagenome</name>
    <dbReference type="NCBI Taxonomy" id="408172"/>
    <lineage>
        <taxon>unclassified sequences</taxon>
        <taxon>metagenomes</taxon>
        <taxon>ecological metagenomes</taxon>
    </lineage>
</organism>
<dbReference type="AlphaFoldDB" id="A0A381YPN0"/>
<dbReference type="PROSITE" id="PS51186">
    <property type="entry name" value="GNAT"/>
    <property type="match status" value="1"/>
</dbReference>